<dbReference type="InterPro" id="IPR051238">
    <property type="entry name" value="GDSL_esterase/lipase"/>
</dbReference>
<keyword evidence="8" id="KW-0472">Membrane</keyword>
<gene>
    <name evidence="9" type="ORF">MKW94_012647</name>
</gene>
<dbReference type="AlphaFoldDB" id="A0AA41VJB6"/>
<dbReference type="Gene3D" id="3.40.50.1110">
    <property type="entry name" value="SGNH hydrolase"/>
    <property type="match status" value="1"/>
</dbReference>
<evidence type="ECO:0000313" key="9">
    <source>
        <dbReference type="EMBL" id="MCL7042354.1"/>
    </source>
</evidence>
<dbReference type="PANTHER" id="PTHR45650:SF14">
    <property type="entry name" value="GDSL ESTERASE_LIPASE 7-LIKE"/>
    <property type="match status" value="1"/>
</dbReference>
<evidence type="ECO:0000256" key="2">
    <source>
        <dbReference type="ARBA" id="ARBA00008668"/>
    </source>
</evidence>
<comment type="caution">
    <text evidence="9">The sequence shown here is derived from an EMBL/GenBank/DDBJ whole genome shotgun (WGS) entry which is preliminary data.</text>
</comment>
<comment type="similarity">
    <text evidence="2">Belongs to the 'GDSL' lipolytic enzyme family.</text>
</comment>
<dbReference type="InterPro" id="IPR001087">
    <property type="entry name" value="GDSL"/>
</dbReference>
<protein>
    <submittedName>
        <fullName evidence="9">Uncharacterized protein</fullName>
    </submittedName>
</protein>
<keyword evidence="5" id="KW-0378">Hydrolase</keyword>
<organism evidence="9 10">
    <name type="scientific">Papaver nudicaule</name>
    <name type="common">Iceland poppy</name>
    <dbReference type="NCBI Taxonomy" id="74823"/>
    <lineage>
        <taxon>Eukaryota</taxon>
        <taxon>Viridiplantae</taxon>
        <taxon>Streptophyta</taxon>
        <taxon>Embryophyta</taxon>
        <taxon>Tracheophyta</taxon>
        <taxon>Spermatophyta</taxon>
        <taxon>Magnoliopsida</taxon>
        <taxon>Ranunculales</taxon>
        <taxon>Papaveraceae</taxon>
        <taxon>Papaveroideae</taxon>
        <taxon>Papaver</taxon>
    </lineage>
</organism>
<keyword evidence="8" id="KW-0812">Transmembrane</keyword>
<evidence type="ECO:0000256" key="5">
    <source>
        <dbReference type="ARBA" id="ARBA00022801"/>
    </source>
</evidence>
<dbReference type="GO" id="GO:0016042">
    <property type="term" value="P:lipid catabolic process"/>
    <property type="evidence" value="ECO:0007669"/>
    <property type="project" value="UniProtKB-KW"/>
</dbReference>
<comment type="subcellular location">
    <subcellularLocation>
        <location evidence="1">Secreted</location>
    </subcellularLocation>
</comment>
<evidence type="ECO:0000256" key="3">
    <source>
        <dbReference type="ARBA" id="ARBA00022525"/>
    </source>
</evidence>
<name>A0AA41VJB6_PAPNU</name>
<keyword evidence="10" id="KW-1185">Reference proteome</keyword>
<evidence type="ECO:0000256" key="6">
    <source>
        <dbReference type="ARBA" id="ARBA00022963"/>
    </source>
</evidence>
<dbReference type="PANTHER" id="PTHR45650">
    <property type="entry name" value="GDSL-LIKE LIPASE/ACYLHYDROLASE-RELATED"/>
    <property type="match status" value="1"/>
</dbReference>
<sequence>MAVSPEYSYFFIPIQSLSFLLCFTLFVGKSSGLTFTPIVPGVTVPAVYLFGDSLLDNGNNNFLQTQAKANYSPYGIDFPDGPTGRTTNGATGGDFIANLLGLPYPPPYLSLSEVKRRITTTGITYASGASGILPESGTAMGDVLSLDEQIKFFNSTVTNDLPRIYKIPAILSNTLSKSIIVISTGSNDYFNNYLDPQNYNSSLIFTPQQYADLLLNTFEQQLMTIYKLGGRKFLIYGLGALGCLPIVIAGANPTTLCVDDVNNLINLYNNGLPIMLQRLTSTLQGSTFVRANLFSLGLAQFQDPVKFGYANGRTPCCNFDVLGKCIPGQAPCNDRDERLFYDAIHPVQQVNKEFARECFFGNSTLCTPINIQQLALKQ</sequence>
<keyword evidence="7" id="KW-0443">Lipid metabolism</keyword>
<keyword evidence="8" id="KW-1133">Transmembrane helix</keyword>
<proteinExistence type="inferred from homology"/>
<dbReference type="GO" id="GO:0016788">
    <property type="term" value="F:hydrolase activity, acting on ester bonds"/>
    <property type="evidence" value="ECO:0007669"/>
    <property type="project" value="InterPro"/>
</dbReference>
<evidence type="ECO:0000256" key="1">
    <source>
        <dbReference type="ARBA" id="ARBA00004613"/>
    </source>
</evidence>
<dbReference type="GO" id="GO:0005576">
    <property type="term" value="C:extracellular region"/>
    <property type="evidence" value="ECO:0007669"/>
    <property type="project" value="UniProtKB-SubCell"/>
</dbReference>
<dbReference type="InterPro" id="IPR036514">
    <property type="entry name" value="SGNH_hydro_sf"/>
</dbReference>
<keyword evidence="6" id="KW-0442">Lipid degradation</keyword>
<keyword evidence="3" id="KW-0964">Secreted</keyword>
<evidence type="ECO:0000256" key="8">
    <source>
        <dbReference type="SAM" id="Phobius"/>
    </source>
</evidence>
<dbReference type="EMBL" id="JAJJMA010234309">
    <property type="protein sequence ID" value="MCL7042354.1"/>
    <property type="molecule type" value="Genomic_DNA"/>
</dbReference>
<feature type="transmembrane region" description="Helical" evidence="8">
    <location>
        <begin position="233"/>
        <end position="251"/>
    </location>
</feature>
<evidence type="ECO:0000313" key="10">
    <source>
        <dbReference type="Proteomes" id="UP001177140"/>
    </source>
</evidence>
<keyword evidence="4" id="KW-0732">Signal</keyword>
<dbReference type="InterPro" id="IPR035669">
    <property type="entry name" value="SGNH_plant_lipase-like"/>
</dbReference>
<evidence type="ECO:0000256" key="7">
    <source>
        <dbReference type="ARBA" id="ARBA00023098"/>
    </source>
</evidence>
<dbReference type="Pfam" id="PF00657">
    <property type="entry name" value="Lipase_GDSL"/>
    <property type="match status" value="1"/>
</dbReference>
<dbReference type="Proteomes" id="UP001177140">
    <property type="component" value="Unassembled WGS sequence"/>
</dbReference>
<dbReference type="CDD" id="cd01837">
    <property type="entry name" value="SGNH_plant_lipase_like"/>
    <property type="match status" value="1"/>
</dbReference>
<evidence type="ECO:0000256" key="4">
    <source>
        <dbReference type="ARBA" id="ARBA00022729"/>
    </source>
</evidence>
<accession>A0AA41VJB6</accession>
<reference evidence="9" key="1">
    <citation type="submission" date="2022-03" db="EMBL/GenBank/DDBJ databases">
        <title>A functionally conserved STORR gene fusion in Papaver species that diverged 16.8 million years ago.</title>
        <authorList>
            <person name="Catania T."/>
        </authorList>
    </citation>
    <scope>NUCLEOTIDE SEQUENCE</scope>
    <source>
        <strain evidence="9">S-191538</strain>
    </source>
</reference>
<feature type="transmembrane region" description="Helical" evidence="8">
    <location>
        <begin position="6"/>
        <end position="27"/>
    </location>
</feature>